<dbReference type="Proteomes" id="UP000246077">
    <property type="component" value="Unassembled WGS sequence"/>
</dbReference>
<dbReference type="EMBL" id="QGLF01000001">
    <property type="protein sequence ID" value="PWR23320.1"/>
    <property type="molecule type" value="Genomic_DNA"/>
</dbReference>
<comment type="caution">
    <text evidence="5">The sequence shown here is derived from an EMBL/GenBank/DDBJ whole genome shotgun (WGS) entry which is preliminary data.</text>
</comment>
<evidence type="ECO:0000313" key="5">
    <source>
        <dbReference type="EMBL" id="PWR23320.1"/>
    </source>
</evidence>
<dbReference type="SMART" id="SM00866">
    <property type="entry name" value="UTRA"/>
    <property type="match status" value="1"/>
</dbReference>
<dbReference type="InterPro" id="IPR011663">
    <property type="entry name" value="UTRA"/>
</dbReference>
<name>A0A317EAY0_9PROT</name>
<dbReference type="InterPro" id="IPR000524">
    <property type="entry name" value="Tscrpt_reg_HTH_GntR"/>
</dbReference>
<dbReference type="SUPFAM" id="SSF46785">
    <property type="entry name" value="Winged helix' DNA-binding domain"/>
    <property type="match status" value="1"/>
</dbReference>
<dbReference type="SMART" id="SM00345">
    <property type="entry name" value="HTH_GNTR"/>
    <property type="match status" value="1"/>
</dbReference>
<keyword evidence="2" id="KW-0238">DNA-binding</keyword>
<evidence type="ECO:0000256" key="2">
    <source>
        <dbReference type="ARBA" id="ARBA00023125"/>
    </source>
</evidence>
<dbReference type="PROSITE" id="PS50949">
    <property type="entry name" value="HTH_GNTR"/>
    <property type="match status" value="1"/>
</dbReference>
<dbReference type="InterPro" id="IPR036388">
    <property type="entry name" value="WH-like_DNA-bd_sf"/>
</dbReference>
<dbReference type="GO" id="GO:0003700">
    <property type="term" value="F:DNA-binding transcription factor activity"/>
    <property type="evidence" value="ECO:0007669"/>
    <property type="project" value="InterPro"/>
</dbReference>
<evidence type="ECO:0000256" key="3">
    <source>
        <dbReference type="ARBA" id="ARBA00023163"/>
    </source>
</evidence>
<dbReference type="Gene3D" id="1.10.10.10">
    <property type="entry name" value="Winged helix-like DNA-binding domain superfamily/Winged helix DNA-binding domain"/>
    <property type="match status" value="1"/>
</dbReference>
<keyword evidence="1" id="KW-0805">Transcription regulation</keyword>
<dbReference type="SUPFAM" id="SSF64288">
    <property type="entry name" value="Chorismate lyase-like"/>
    <property type="match status" value="1"/>
</dbReference>
<keyword evidence="6" id="KW-1185">Reference proteome</keyword>
<dbReference type="InterPro" id="IPR012702">
    <property type="entry name" value="CP_lyase_PhnF"/>
</dbReference>
<organism evidence="5 6">
    <name type="scientific">Zavarzinia compransoris</name>
    <dbReference type="NCBI Taxonomy" id="1264899"/>
    <lineage>
        <taxon>Bacteria</taxon>
        <taxon>Pseudomonadati</taxon>
        <taxon>Pseudomonadota</taxon>
        <taxon>Alphaproteobacteria</taxon>
        <taxon>Rhodospirillales</taxon>
        <taxon>Zavarziniaceae</taxon>
        <taxon>Zavarzinia</taxon>
    </lineage>
</organism>
<evidence type="ECO:0000256" key="1">
    <source>
        <dbReference type="ARBA" id="ARBA00023015"/>
    </source>
</evidence>
<dbReference type="NCBIfam" id="TIGR02325">
    <property type="entry name" value="C_P_lyase_phnF"/>
    <property type="match status" value="1"/>
</dbReference>
<keyword evidence="3" id="KW-0804">Transcription</keyword>
<reference evidence="6" key="1">
    <citation type="submission" date="2018-05" db="EMBL/GenBank/DDBJ databases">
        <title>Zavarzinia sp. HR-AS.</title>
        <authorList>
            <person name="Lee Y."/>
            <person name="Jeon C.O."/>
        </authorList>
    </citation>
    <scope>NUCLEOTIDE SEQUENCE [LARGE SCALE GENOMIC DNA]</scope>
    <source>
        <strain evidence="6">DSM 1231</strain>
    </source>
</reference>
<sequence>MPRQGGSIVTLVEPARGRGLAIWAQIAEILQDEITRGVVKPGEQLPPEAVLAARFRVNRHTLRRAVAALQEAGVVRVEQGRGTFVAEDVIDYALGQRIRLTENLRKLDRTPGSTFLRGVELPAPARIARALAMRAGKPVILLETLSFADGRPMSVGAHYFPKARFDGIIEDYRRVGSITKALAERGIDDYFRKVTRITAQMPDAADARLLQQARNQPILVTEAVNVDIAGTPIEFGHSRFSGPRVQFTVEN</sequence>
<protein>
    <submittedName>
        <fullName evidence="5">Phosphonate metabolism transcriptional regulator PhnF</fullName>
    </submittedName>
</protein>
<dbReference type="InterPro" id="IPR050679">
    <property type="entry name" value="Bact_HTH_transcr_reg"/>
</dbReference>
<evidence type="ECO:0000259" key="4">
    <source>
        <dbReference type="PROSITE" id="PS50949"/>
    </source>
</evidence>
<proteinExistence type="predicted"/>
<feature type="domain" description="HTH gntR-type" evidence="4">
    <location>
        <begin position="20"/>
        <end position="88"/>
    </location>
</feature>
<dbReference type="CDD" id="cd07377">
    <property type="entry name" value="WHTH_GntR"/>
    <property type="match status" value="1"/>
</dbReference>
<dbReference type="OrthoDB" id="5454556at2"/>
<dbReference type="Gene3D" id="3.40.1410.10">
    <property type="entry name" value="Chorismate lyase-like"/>
    <property type="match status" value="1"/>
</dbReference>
<dbReference type="AlphaFoldDB" id="A0A317EAY0"/>
<dbReference type="PANTHER" id="PTHR44846:SF1">
    <property type="entry name" value="MANNOSYL-D-GLYCERATE TRANSPORT_METABOLISM SYSTEM REPRESSOR MNGR-RELATED"/>
    <property type="match status" value="1"/>
</dbReference>
<dbReference type="InterPro" id="IPR028978">
    <property type="entry name" value="Chorismate_lyase_/UTRA_dom_sf"/>
</dbReference>
<dbReference type="Pfam" id="PF00392">
    <property type="entry name" value="GntR"/>
    <property type="match status" value="1"/>
</dbReference>
<dbReference type="Pfam" id="PF07702">
    <property type="entry name" value="UTRA"/>
    <property type="match status" value="1"/>
</dbReference>
<evidence type="ECO:0000313" key="6">
    <source>
        <dbReference type="Proteomes" id="UP000246077"/>
    </source>
</evidence>
<dbReference type="GO" id="GO:0003677">
    <property type="term" value="F:DNA binding"/>
    <property type="evidence" value="ECO:0007669"/>
    <property type="project" value="UniProtKB-KW"/>
</dbReference>
<accession>A0A317EAY0</accession>
<dbReference type="PANTHER" id="PTHR44846">
    <property type="entry name" value="MANNOSYL-D-GLYCERATE TRANSPORT/METABOLISM SYSTEM REPRESSOR MNGR-RELATED"/>
    <property type="match status" value="1"/>
</dbReference>
<dbReference type="PRINTS" id="PR00035">
    <property type="entry name" value="HTHGNTR"/>
</dbReference>
<gene>
    <name evidence="5" type="primary">phnF</name>
    <name evidence="5" type="ORF">DKG75_01760</name>
</gene>
<dbReference type="GO" id="GO:0045892">
    <property type="term" value="P:negative regulation of DNA-templated transcription"/>
    <property type="evidence" value="ECO:0007669"/>
    <property type="project" value="TreeGrafter"/>
</dbReference>
<dbReference type="InterPro" id="IPR036390">
    <property type="entry name" value="WH_DNA-bd_sf"/>
</dbReference>